<gene>
    <name evidence="1" type="ORF">NEZAVI_LOCUS9931</name>
</gene>
<proteinExistence type="predicted"/>
<dbReference type="EMBL" id="OV725080">
    <property type="protein sequence ID" value="CAH1400760.1"/>
    <property type="molecule type" value="Genomic_DNA"/>
</dbReference>
<dbReference type="OrthoDB" id="10006939at2759"/>
<organism evidence="1 2">
    <name type="scientific">Nezara viridula</name>
    <name type="common">Southern green stink bug</name>
    <name type="synonym">Cimex viridulus</name>
    <dbReference type="NCBI Taxonomy" id="85310"/>
    <lineage>
        <taxon>Eukaryota</taxon>
        <taxon>Metazoa</taxon>
        <taxon>Ecdysozoa</taxon>
        <taxon>Arthropoda</taxon>
        <taxon>Hexapoda</taxon>
        <taxon>Insecta</taxon>
        <taxon>Pterygota</taxon>
        <taxon>Neoptera</taxon>
        <taxon>Paraneoptera</taxon>
        <taxon>Hemiptera</taxon>
        <taxon>Heteroptera</taxon>
        <taxon>Panheteroptera</taxon>
        <taxon>Pentatomomorpha</taxon>
        <taxon>Pentatomoidea</taxon>
        <taxon>Pentatomidae</taxon>
        <taxon>Pentatominae</taxon>
        <taxon>Nezara</taxon>
    </lineage>
</organism>
<keyword evidence="2" id="KW-1185">Reference proteome</keyword>
<reference evidence="1" key="1">
    <citation type="submission" date="2022-01" db="EMBL/GenBank/DDBJ databases">
        <authorList>
            <person name="King R."/>
        </authorList>
    </citation>
    <scope>NUCLEOTIDE SEQUENCE</scope>
</reference>
<evidence type="ECO:0000313" key="1">
    <source>
        <dbReference type="EMBL" id="CAH1400760.1"/>
    </source>
</evidence>
<name>A0A9P0HF13_NEZVI</name>
<protein>
    <submittedName>
        <fullName evidence="1">Uncharacterized protein</fullName>
    </submittedName>
</protein>
<dbReference type="AlphaFoldDB" id="A0A9P0HF13"/>
<dbReference type="Proteomes" id="UP001152798">
    <property type="component" value="Chromosome 4"/>
</dbReference>
<evidence type="ECO:0000313" key="2">
    <source>
        <dbReference type="Proteomes" id="UP001152798"/>
    </source>
</evidence>
<sequence>MIVCTHSKEAQEVLERMERGHHPGFRSSSQGQVNSQQLLLKNVPEFISAWDWPSGSPDLNPLDYRFGPNWRGWHATEHNLTYKASNNLWSEQLSAFLKKCWVLLLMTGHGD</sequence>
<accession>A0A9P0HF13</accession>